<evidence type="ECO:0000313" key="7">
    <source>
        <dbReference type="EMBL" id="AKP51029.1"/>
    </source>
</evidence>
<protein>
    <submittedName>
        <fullName evidence="7">1-aminocyclopropane-1-carboxylate deaminase</fullName>
    </submittedName>
</protein>
<dbReference type="GO" id="GO:0019148">
    <property type="term" value="F:D-cysteine desulfhydrase activity"/>
    <property type="evidence" value="ECO:0007669"/>
    <property type="project" value="TreeGrafter"/>
</dbReference>
<dbReference type="PANTHER" id="PTHR43780">
    <property type="entry name" value="1-AMINOCYCLOPROPANE-1-CARBOXYLATE DEAMINASE-RELATED"/>
    <property type="match status" value="1"/>
</dbReference>
<evidence type="ECO:0000256" key="1">
    <source>
        <dbReference type="ARBA" id="ARBA00001933"/>
    </source>
</evidence>
<evidence type="ECO:0000256" key="2">
    <source>
        <dbReference type="ARBA" id="ARBA00008639"/>
    </source>
</evidence>
<accession>A0A0H4PA20</accession>
<dbReference type="PANTHER" id="PTHR43780:SF2">
    <property type="entry name" value="1-AMINOCYCLOPROPANE-1-CARBOXYLATE DEAMINASE-RELATED"/>
    <property type="match status" value="1"/>
</dbReference>
<dbReference type="RefSeq" id="WP_316934200.1">
    <property type="nucleotide sequence ID" value="NZ_CP012040.1"/>
</dbReference>
<dbReference type="AlphaFoldDB" id="A0A0H4PA20"/>
<dbReference type="SUPFAM" id="SSF53686">
    <property type="entry name" value="Tryptophan synthase beta subunit-like PLP-dependent enzymes"/>
    <property type="match status" value="1"/>
</dbReference>
<feature type="domain" description="Tryptophan synthase beta chain-like PALP" evidence="6">
    <location>
        <begin position="36"/>
        <end position="303"/>
    </location>
</feature>
<feature type="active site" description="Nucleophile" evidence="4">
    <location>
        <position position="84"/>
    </location>
</feature>
<comment type="cofactor">
    <cofactor evidence="1">
        <name>pyridoxal 5'-phosphate</name>
        <dbReference type="ChEBI" id="CHEBI:597326"/>
    </cofactor>
</comment>
<keyword evidence="8" id="KW-1185">Reference proteome</keyword>
<dbReference type="Pfam" id="PF00291">
    <property type="entry name" value="PALP"/>
    <property type="match status" value="1"/>
</dbReference>
<dbReference type="PIRSF" id="PIRSF006278">
    <property type="entry name" value="ACCD_DCysDesulf"/>
    <property type="match status" value="1"/>
</dbReference>
<organism evidence="7 8">
    <name type="scientific">Cyclobacterium amurskyense</name>
    <dbReference type="NCBI Taxonomy" id="320787"/>
    <lineage>
        <taxon>Bacteria</taxon>
        <taxon>Pseudomonadati</taxon>
        <taxon>Bacteroidota</taxon>
        <taxon>Cytophagia</taxon>
        <taxon>Cytophagales</taxon>
        <taxon>Cyclobacteriaceae</taxon>
        <taxon>Cyclobacterium</taxon>
    </lineage>
</organism>
<dbReference type="Gene3D" id="3.40.50.1100">
    <property type="match status" value="2"/>
</dbReference>
<proteinExistence type="inferred from homology"/>
<evidence type="ECO:0000313" key="8">
    <source>
        <dbReference type="Proteomes" id="UP000036520"/>
    </source>
</evidence>
<comment type="similarity">
    <text evidence="2">Belongs to the ACC deaminase/D-cysteine desulfhydrase family.</text>
</comment>
<dbReference type="KEGG" id="camu:CA2015_1593"/>
<dbReference type="InterPro" id="IPR027278">
    <property type="entry name" value="ACCD_DCysDesulf"/>
</dbReference>
<keyword evidence="3 5" id="KW-0663">Pyridoxal phosphate</keyword>
<evidence type="ECO:0000256" key="3">
    <source>
        <dbReference type="ARBA" id="ARBA00022898"/>
    </source>
</evidence>
<dbReference type="PATRIC" id="fig|320787.5.peg.1758"/>
<dbReference type="EMBL" id="CP012040">
    <property type="protein sequence ID" value="AKP51029.1"/>
    <property type="molecule type" value="Genomic_DNA"/>
</dbReference>
<dbReference type="Proteomes" id="UP000036520">
    <property type="component" value="Chromosome"/>
</dbReference>
<dbReference type="InterPro" id="IPR036052">
    <property type="entry name" value="TrpB-like_PALP_sf"/>
</dbReference>
<feature type="modified residue" description="N6-(pyridoxal phosphate)lysine" evidence="5">
    <location>
        <position position="57"/>
    </location>
</feature>
<dbReference type="STRING" id="320787.CA2015_1593"/>
<name>A0A0H4PA20_9BACT</name>
<sequence length="319" mass="35605">MIKNYKSFDLKSLNYFILALKKPAIYQKILCPLFTERQIEVTVKRLDLLHPVVQGNKFYKLHYNLQAAKELGHDKVLTFGGAYSNHIHATAIAAASNGLNSIGMIRGELIAPLNPTLTDAQNQGMALHPMSRSEYREKDSPTLLERLRLRFGNFFLIPEGGTNALAIKGTKEILNDQDLSMDFVTAPIGTGGTFAGLLASALPNQKLIGFSVLKGQFINSEIDDLLQKHKIDPKCTYDIHTAYHFGGYAKHKPELIQFIKELKQNSNLPLDPVYTGKMMFGLFDLIEKDYFPNGSKILAIHTGGLQGIRGFEQRLGIEL</sequence>
<evidence type="ECO:0000256" key="4">
    <source>
        <dbReference type="PIRSR" id="PIRSR006278-1"/>
    </source>
</evidence>
<dbReference type="InterPro" id="IPR001926">
    <property type="entry name" value="TrpB-like_PALP"/>
</dbReference>
<gene>
    <name evidence="7" type="ORF">CA2015_1593</name>
</gene>
<evidence type="ECO:0000259" key="6">
    <source>
        <dbReference type="Pfam" id="PF00291"/>
    </source>
</evidence>
<reference evidence="7 8" key="1">
    <citation type="submission" date="2015-07" db="EMBL/GenBank/DDBJ databases">
        <authorList>
            <person name="Kim K.M."/>
        </authorList>
    </citation>
    <scope>NUCLEOTIDE SEQUENCE [LARGE SCALE GENOMIC DNA]</scope>
    <source>
        <strain evidence="7 8">KCTC 12363</strain>
    </source>
</reference>
<evidence type="ECO:0000256" key="5">
    <source>
        <dbReference type="PIRSR" id="PIRSR006278-2"/>
    </source>
</evidence>